<keyword evidence="3" id="KW-1185">Reference proteome</keyword>
<accession>A0A1D2N993</accession>
<dbReference type="OrthoDB" id="10055441at2759"/>
<organism evidence="2 3">
    <name type="scientific">Orchesella cincta</name>
    <name type="common">Springtail</name>
    <name type="synonym">Podura cincta</name>
    <dbReference type="NCBI Taxonomy" id="48709"/>
    <lineage>
        <taxon>Eukaryota</taxon>
        <taxon>Metazoa</taxon>
        <taxon>Ecdysozoa</taxon>
        <taxon>Arthropoda</taxon>
        <taxon>Hexapoda</taxon>
        <taxon>Collembola</taxon>
        <taxon>Entomobryomorpha</taxon>
        <taxon>Entomobryoidea</taxon>
        <taxon>Orchesellidae</taxon>
        <taxon>Orchesellinae</taxon>
        <taxon>Orchesella</taxon>
    </lineage>
</organism>
<evidence type="ECO:0000313" key="3">
    <source>
        <dbReference type="Proteomes" id="UP000094527"/>
    </source>
</evidence>
<sequence length="173" mass="19166">MDDLPDDIGLPSIQPVVPFNWEKRSTVAEQFGLELKPLSLRFSTTPGASIVQGPNGLQPTIKIENTGSYYCNSYTPPGPDHSVLMGSGTYSKSWTTYFQLSISFELTATASSSHAASYIWEHRSKRRRLSSEEDPLDVGGGRDKNNEVTYYGQSRASLSSQASWHSEVDHENM</sequence>
<feature type="region of interest" description="Disordered" evidence="1">
    <location>
        <begin position="129"/>
        <end position="173"/>
    </location>
</feature>
<dbReference type="Proteomes" id="UP000094527">
    <property type="component" value="Unassembled WGS sequence"/>
</dbReference>
<evidence type="ECO:0000256" key="1">
    <source>
        <dbReference type="SAM" id="MobiDB-lite"/>
    </source>
</evidence>
<gene>
    <name evidence="2" type="ORF">Ocin01_05007</name>
</gene>
<protein>
    <submittedName>
        <fullName evidence="2">Uncharacterized protein</fullName>
    </submittedName>
</protein>
<evidence type="ECO:0000313" key="2">
    <source>
        <dbReference type="EMBL" id="ODN01665.1"/>
    </source>
</evidence>
<proteinExistence type="predicted"/>
<dbReference type="EMBL" id="LJIJ01000144">
    <property type="protein sequence ID" value="ODN01665.1"/>
    <property type="molecule type" value="Genomic_DNA"/>
</dbReference>
<comment type="caution">
    <text evidence="2">The sequence shown here is derived from an EMBL/GenBank/DDBJ whole genome shotgun (WGS) entry which is preliminary data.</text>
</comment>
<dbReference type="AlphaFoldDB" id="A0A1D2N993"/>
<reference evidence="2 3" key="1">
    <citation type="journal article" date="2016" name="Genome Biol. Evol.">
        <title>Gene Family Evolution Reflects Adaptation to Soil Environmental Stressors in the Genome of the Collembolan Orchesella cincta.</title>
        <authorList>
            <person name="Faddeeva-Vakhrusheva A."/>
            <person name="Derks M.F."/>
            <person name="Anvar S.Y."/>
            <person name="Agamennone V."/>
            <person name="Suring W."/>
            <person name="Smit S."/>
            <person name="van Straalen N.M."/>
            <person name="Roelofs D."/>
        </authorList>
    </citation>
    <scope>NUCLEOTIDE SEQUENCE [LARGE SCALE GENOMIC DNA]</scope>
    <source>
        <tissue evidence="2">Mixed pool</tissue>
    </source>
</reference>
<feature type="compositionally biased region" description="Polar residues" evidence="1">
    <location>
        <begin position="147"/>
        <end position="164"/>
    </location>
</feature>
<name>A0A1D2N993_ORCCI</name>